<dbReference type="Gene3D" id="3.40.50.300">
    <property type="entry name" value="P-loop containing nucleotide triphosphate hydrolases"/>
    <property type="match status" value="2"/>
</dbReference>
<organism evidence="12 13">
    <name type="scientific">Opisthorchis viverrini</name>
    <name type="common">Southeast Asian liver fluke</name>
    <dbReference type="NCBI Taxonomy" id="6198"/>
    <lineage>
        <taxon>Eukaryota</taxon>
        <taxon>Metazoa</taxon>
        <taxon>Spiralia</taxon>
        <taxon>Lophotrochozoa</taxon>
        <taxon>Platyhelminthes</taxon>
        <taxon>Trematoda</taxon>
        <taxon>Digenea</taxon>
        <taxon>Opisthorchiida</taxon>
        <taxon>Opisthorchiata</taxon>
        <taxon>Opisthorchiidae</taxon>
        <taxon>Opisthorchis</taxon>
    </lineage>
</organism>
<feature type="short sequence motif" description="Q motif" evidence="6">
    <location>
        <begin position="497"/>
        <end position="525"/>
    </location>
</feature>
<sequence length="1170" mass="132090">MVLHSSSTGAGPSVTCSRKMRIPEKYARQKSRNHVWGVEVTYHEEMSEVVVGGELLKGLYEDLVIFRGTRKAAVDHAEKEEIGPAQRDLDPHCIAKWCRGGVREDNRDWSGRICDVDPIEYLEVNASNALEVDDCTNSDECELQVMMESTELSSINLQDCSEGADLTPSNHRRSRPFPRLHPRVHVARIVNRRLTEDELGTCMALLRYGTPSSEVRQFVANEFGKILTIRDTHNYSRKRQPAMLNDMPSVLAKLRETGRVLVCQGEEGHYSHMCFSRWQQIALFRRFPEVVNVDGTHAANRLEYKTYTFLITEGVGTKRPVVYVFVESKQFAPMHKLFGLFKEMMGEACPARSFVMEKLAVLCDRPTTTSDRWCVTDRVSYHTHCCDSEPCPLCGGTLQACPKGPHGYWPGVYSRWQGLAASCVFMGMKDRLRPLDYVTAHRRGLIIGVAHTRAWELQAFELRMVVVNQKTGEASGSLVQPFEKYHVLKEVNTNQYRYFTQFPLSRPTLSALKSNGFTKMTDIQKMAIKHILLGSDVVVEAATGSGKTLAFLIPMLDRLYSSRVTSLDGPVAIILTPTRELARQITMVLKRFSTFFNFTMLNIMGGKTSVLKRQEWSTVSRANILIGTPGRLAQHQTENPMLDLSNLQMLILDEADRLLDPTFRGDVDTIMTNLTPDRQTLLFSATQNSTINQLARLCMRNPVILSTASTSSGSTVPEQLLQSYAVVPLEQKLDVLWTFLQSHCKKKIIVFFSTQKQVRYVYELFQQLRPYFRVMQLRGNMSQHRRFQVYDRFAATPTGCVLLATNVAERGLDFPAVHWVVQYDCPRQLDDYVHRVGRTARFGKAGRAITFLLPSETLLIDLLKERGLELKLQKFPESKVNHFVSNRSPALLAAKPDIAVAARSAFTAYLRDYCLGAGSPDRKAACPADLGIAAIFNPADLPLAAFAVSLGLPSVPELPQSFLQWTTNPDNSSQAEVHRSSKNLVPWSSDILGSKPDFPVDSSDEDNFLLRKPENLSKKLPTSNQPGHKLLDVVDSSSSEGEQLLPLSPSENLALTQQPQEVIIPQQPKKPIKKMIGDIPLPDDTLVSKEDEHAERPARLDVETERQLLKVVDREDKKRWKERRKEEHRQRRKKLKELKDKLQQKPGESLLASSDSSDSSETSEKKPRLD</sequence>
<comment type="similarity">
    <text evidence="7">Belongs to the DEAD box helicase family.</text>
</comment>
<dbReference type="SMART" id="SM00487">
    <property type="entry name" value="DEXDc"/>
    <property type="match status" value="1"/>
</dbReference>
<dbReference type="InterPro" id="IPR014001">
    <property type="entry name" value="Helicase_ATP-bd"/>
</dbReference>
<feature type="domain" description="Helicase ATP-binding" evidence="9">
    <location>
        <begin position="528"/>
        <end position="705"/>
    </location>
</feature>
<gene>
    <name evidence="12" type="ORF">T265_04302</name>
</gene>
<evidence type="ECO:0000259" key="11">
    <source>
        <dbReference type="PROSITE" id="PS51195"/>
    </source>
</evidence>
<dbReference type="CTD" id="20318484"/>
<keyword evidence="13" id="KW-1185">Reference proteome</keyword>
<proteinExistence type="inferred from homology"/>
<dbReference type="PROSITE" id="PS51195">
    <property type="entry name" value="Q_MOTIF"/>
    <property type="match status" value="1"/>
</dbReference>
<dbReference type="PROSITE" id="PS51192">
    <property type="entry name" value="HELICASE_ATP_BIND_1"/>
    <property type="match status" value="1"/>
</dbReference>
<reference evidence="12 13" key="1">
    <citation type="submission" date="2013-11" db="EMBL/GenBank/DDBJ databases">
        <title>Opisthorchis viverrini - life in the bile duct.</title>
        <authorList>
            <person name="Young N.D."/>
            <person name="Nagarajan N."/>
            <person name="Lin S.J."/>
            <person name="Korhonen P.K."/>
            <person name="Jex A.R."/>
            <person name="Hall R.S."/>
            <person name="Safavi-Hemami H."/>
            <person name="Kaewkong W."/>
            <person name="Bertrand D."/>
            <person name="Gao S."/>
            <person name="Seet Q."/>
            <person name="Wongkham S."/>
            <person name="Teh B.T."/>
            <person name="Wongkham C."/>
            <person name="Intapan P.M."/>
            <person name="Maleewong W."/>
            <person name="Yang X."/>
            <person name="Hu M."/>
            <person name="Wang Z."/>
            <person name="Hofmann A."/>
            <person name="Sternberg P.W."/>
            <person name="Tan P."/>
            <person name="Wang J."/>
            <person name="Gasser R.B."/>
        </authorList>
    </citation>
    <scope>NUCLEOTIDE SEQUENCE [LARGE SCALE GENOMIC DNA]</scope>
</reference>
<comment type="function">
    <text evidence="7">RNA helicase.</text>
</comment>
<evidence type="ECO:0000256" key="4">
    <source>
        <dbReference type="ARBA" id="ARBA00022840"/>
    </source>
</evidence>
<dbReference type="SUPFAM" id="SSF52540">
    <property type="entry name" value="P-loop containing nucleoside triphosphate hydrolases"/>
    <property type="match status" value="1"/>
</dbReference>
<feature type="domain" description="DEAD-box RNA helicase Q" evidence="11">
    <location>
        <begin position="497"/>
        <end position="525"/>
    </location>
</feature>
<feature type="domain" description="Helicase C-terminal" evidence="10">
    <location>
        <begin position="728"/>
        <end position="883"/>
    </location>
</feature>
<dbReference type="KEGG" id="ovi:T265_04302"/>
<dbReference type="GeneID" id="20318484"/>
<keyword evidence="4 7" id="KW-0067">ATP-binding</keyword>
<evidence type="ECO:0000256" key="8">
    <source>
        <dbReference type="SAM" id="MobiDB-lite"/>
    </source>
</evidence>
<dbReference type="EMBL" id="KL596687">
    <property type="protein sequence ID" value="KER29011.1"/>
    <property type="molecule type" value="Genomic_DNA"/>
</dbReference>
<protein>
    <recommendedName>
        <fullName evidence="7">ATP-dependent RNA helicase</fullName>
        <ecNumber evidence="7">3.6.4.13</ecNumber>
    </recommendedName>
</protein>
<evidence type="ECO:0000259" key="10">
    <source>
        <dbReference type="PROSITE" id="PS51194"/>
    </source>
</evidence>
<dbReference type="InterPro" id="IPR027417">
    <property type="entry name" value="P-loop_NTPase"/>
</dbReference>
<dbReference type="STRING" id="6198.A0A074ZPG2"/>
<dbReference type="InterPro" id="IPR014014">
    <property type="entry name" value="RNA_helicase_DEAD_Q_motif"/>
</dbReference>
<dbReference type="PROSITE" id="PS00039">
    <property type="entry name" value="DEAD_ATP_HELICASE"/>
    <property type="match status" value="1"/>
</dbReference>
<dbReference type="Pfam" id="PF00271">
    <property type="entry name" value="Helicase_C"/>
    <property type="match status" value="1"/>
</dbReference>
<dbReference type="GO" id="GO:0003724">
    <property type="term" value="F:RNA helicase activity"/>
    <property type="evidence" value="ECO:0007669"/>
    <property type="project" value="UniProtKB-EC"/>
</dbReference>
<evidence type="ECO:0000256" key="5">
    <source>
        <dbReference type="ARBA" id="ARBA00022884"/>
    </source>
</evidence>
<dbReference type="SMART" id="SM00490">
    <property type="entry name" value="HELICc"/>
    <property type="match status" value="1"/>
</dbReference>
<feature type="region of interest" description="Disordered" evidence="8">
    <location>
        <begin position="1066"/>
        <end position="1170"/>
    </location>
</feature>
<evidence type="ECO:0000259" key="9">
    <source>
        <dbReference type="PROSITE" id="PS51192"/>
    </source>
</evidence>
<dbReference type="Proteomes" id="UP000054324">
    <property type="component" value="Unassembled WGS sequence"/>
</dbReference>
<dbReference type="RefSeq" id="XP_009167265.1">
    <property type="nucleotide sequence ID" value="XM_009169001.1"/>
</dbReference>
<dbReference type="EC" id="3.6.4.13" evidence="7"/>
<comment type="catalytic activity">
    <reaction evidence="7">
        <text>ATP + H2O = ADP + phosphate + H(+)</text>
        <dbReference type="Rhea" id="RHEA:13065"/>
        <dbReference type="ChEBI" id="CHEBI:15377"/>
        <dbReference type="ChEBI" id="CHEBI:15378"/>
        <dbReference type="ChEBI" id="CHEBI:30616"/>
        <dbReference type="ChEBI" id="CHEBI:43474"/>
        <dbReference type="ChEBI" id="CHEBI:456216"/>
        <dbReference type="EC" id="3.6.4.13"/>
    </reaction>
</comment>
<dbReference type="InterPro" id="IPR000629">
    <property type="entry name" value="RNA-helicase_DEAD-box_CS"/>
</dbReference>
<comment type="domain">
    <text evidence="7">The Q motif is unique to and characteristic of the DEAD box family of RNA helicases and controls ATP binding and hydrolysis.</text>
</comment>
<name>A0A074ZPG2_OPIVI</name>
<dbReference type="AlphaFoldDB" id="A0A074ZPG2"/>
<dbReference type="InterPro" id="IPR001650">
    <property type="entry name" value="Helicase_C-like"/>
</dbReference>
<feature type="compositionally biased region" description="Basic and acidic residues" evidence="8">
    <location>
        <begin position="1086"/>
        <end position="1129"/>
    </location>
</feature>
<dbReference type="Pfam" id="PF00270">
    <property type="entry name" value="DEAD"/>
    <property type="match status" value="1"/>
</dbReference>
<keyword evidence="5 7" id="KW-0694">RNA-binding</keyword>
<dbReference type="CDD" id="cd18787">
    <property type="entry name" value="SF2_C_DEAD"/>
    <property type="match status" value="1"/>
</dbReference>
<dbReference type="Pfam" id="PF21056">
    <property type="entry name" value="ZSWIM1-3_RNaseH-like"/>
    <property type="match status" value="1"/>
</dbReference>
<dbReference type="OrthoDB" id="10259640at2759"/>
<dbReference type="InterPro" id="IPR011545">
    <property type="entry name" value="DEAD/DEAH_box_helicase_dom"/>
</dbReference>
<evidence type="ECO:0000256" key="1">
    <source>
        <dbReference type="ARBA" id="ARBA00022741"/>
    </source>
</evidence>
<dbReference type="PANTHER" id="PTHR24031">
    <property type="entry name" value="RNA HELICASE"/>
    <property type="match status" value="1"/>
</dbReference>
<keyword evidence="3 7" id="KW-0347">Helicase</keyword>
<accession>A0A074ZPG2</accession>
<dbReference type="PROSITE" id="PS51194">
    <property type="entry name" value="HELICASE_CTER"/>
    <property type="match status" value="1"/>
</dbReference>
<dbReference type="GO" id="GO:0016787">
    <property type="term" value="F:hydrolase activity"/>
    <property type="evidence" value="ECO:0007669"/>
    <property type="project" value="UniProtKB-KW"/>
</dbReference>
<dbReference type="GO" id="GO:0003723">
    <property type="term" value="F:RNA binding"/>
    <property type="evidence" value="ECO:0007669"/>
    <property type="project" value="UniProtKB-UniRule"/>
</dbReference>
<dbReference type="InterPro" id="IPR048324">
    <property type="entry name" value="ZSWIM1-3_RNaseH-like"/>
</dbReference>
<evidence type="ECO:0000313" key="13">
    <source>
        <dbReference type="Proteomes" id="UP000054324"/>
    </source>
</evidence>
<evidence type="ECO:0000256" key="7">
    <source>
        <dbReference type="RuleBase" id="RU365068"/>
    </source>
</evidence>
<evidence type="ECO:0000256" key="2">
    <source>
        <dbReference type="ARBA" id="ARBA00022801"/>
    </source>
</evidence>
<evidence type="ECO:0000256" key="3">
    <source>
        <dbReference type="ARBA" id="ARBA00022806"/>
    </source>
</evidence>
<dbReference type="GO" id="GO:0005524">
    <property type="term" value="F:ATP binding"/>
    <property type="evidence" value="ECO:0007669"/>
    <property type="project" value="UniProtKB-UniRule"/>
</dbReference>
<feature type="compositionally biased region" description="Low complexity" evidence="8">
    <location>
        <begin position="1144"/>
        <end position="1160"/>
    </location>
</feature>
<keyword evidence="2 7" id="KW-0378">Hydrolase</keyword>
<evidence type="ECO:0000313" key="12">
    <source>
        <dbReference type="EMBL" id="KER29011.1"/>
    </source>
</evidence>
<evidence type="ECO:0000256" key="6">
    <source>
        <dbReference type="PROSITE-ProRule" id="PRU00552"/>
    </source>
</evidence>
<keyword evidence="1 7" id="KW-0547">Nucleotide-binding</keyword>